<organism evidence="1 2">
    <name type="scientific">Portunus trituberculatus</name>
    <name type="common">Swimming crab</name>
    <name type="synonym">Neptunus trituberculatus</name>
    <dbReference type="NCBI Taxonomy" id="210409"/>
    <lineage>
        <taxon>Eukaryota</taxon>
        <taxon>Metazoa</taxon>
        <taxon>Ecdysozoa</taxon>
        <taxon>Arthropoda</taxon>
        <taxon>Crustacea</taxon>
        <taxon>Multicrustacea</taxon>
        <taxon>Malacostraca</taxon>
        <taxon>Eumalacostraca</taxon>
        <taxon>Eucarida</taxon>
        <taxon>Decapoda</taxon>
        <taxon>Pleocyemata</taxon>
        <taxon>Brachyura</taxon>
        <taxon>Eubrachyura</taxon>
        <taxon>Portunoidea</taxon>
        <taxon>Portunidae</taxon>
        <taxon>Portuninae</taxon>
        <taxon>Portunus</taxon>
    </lineage>
</organism>
<evidence type="ECO:0000313" key="1">
    <source>
        <dbReference type="EMBL" id="MPC24752.1"/>
    </source>
</evidence>
<protein>
    <submittedName>
        <fullName evidence="1">Uncharacterized protein</fullName>
    </submittedName>
</protein>
<accession>A0A5B7DSV9</accession>
<gene>
    <name evidence="1" type="ORF">E2C01_017847</name>
</gene>
<keyword evidence="2" id="KW-1185">Reference proteome</keyword>
<dbReference type="AlphaFoldDB" id="A0A5B7DSV9"/>
<evidence type="ECO:0000313" key="2">
    <source>
        <dbReference type="Proteomes" id="UP000324222"/>
    </source>
</evidence>
<comment type="caution">
    <text evidence="1">The sequence shown here is derived from an EMBL/GenBank/DDBJ whole genome shotgun (WGS) entry which is preliminary data.</text>
</comment>
<sequence>MRLIGHCCVPQYTAKSDKQKIRGRELDTRHLITFKEMHKLAGRSHALATIRQHSHVLPNSLSVVRSGGSWWGQVKRKPYNTSPTPLTF</sequence>
<reference evidence="1 2" key="1">
    <citation type="submission" date="2019-05" db="EMBL/GenBank/DDBJ databases">
        <title>Another draft genome of Portunus trituberculatus and its Hox gene families provides insights of decapod evolution.</title>
        <authorList>
            <person name="Jeong J.-H."/>
            <person name="Song I."/>
            <person name="Kim S."/>
            <person name="Choi T."/>
            <person name="Kim D."/>
            <person name="Ryu S."/>
            <person name="Kim W."/>
        </authorList>
    </citation>
    <scope>NUCLEOTIDE SEQUENCE [LARGE SCALE GENOMIC DNA]</scope>
    <source>
        <tissue evidence="1">Muscle</tissue>
    </source>
</reference>
<dbReference type="EMBL" id="VSRR010001370">
    <property type="protein sequence ID" value="MPC24752.1"/>
    <property type="molecule type" value="Genomic_DNA"/>
</dbReference>
<name>A0A5B7DSV9_PORTR</name>
<proteinExistence type="predicted"/>
<dbReference type="Proteomes" id="UP000324222">
    <property type="component" value="Unassembled WGS sequence"/>
</dbReference>